<accession>A0ABD2AS91</accession>
<name>A0ABD2AS91_VESMC</name>
<feature type="region of interest" description="Disordered" evidence="1">
    <location>
        <begin position="86"/>
        <end position="123"/>
    </location>
</feature>
<feature type="compositionally biased region" description="Basic and acidic residues" evidence="1">
    <location>
        <begin position="108"/>
        <end position="123"/>
    </location>
</feature>
<evidence type="ECO:0000313" key="3">
    <source>
        <dbReference type="Proteomes" id="UP001607303"/>
    </source>
</evidence>
<protein>
    <submittedName>
        <fullName evidence="2">Uncharacterized protein</fullName>
    </submittedName>
</protein>
<reference evidence="2 3" key="1">
    <citation type="journal article" date="2024" name="Ann. Entomol. Soc. Am.">
        <title>Genomic analyses of the southern and eastern yellowjacket wasps (Hymenoptera: Vespidae) reveal evolutionary signatures of social life.</title>
        <authorList>
            <person name="Catto M.A."/>
            <person name="Caine P.B."/>
            <person name="Orr S.E."/>
            <person name="Hunt B.G."/>
            <person name="Goodisman M.A.D."/>
        </authorList>
    </citation>
    <scope>NUCLEOTIDE SEQUENCE [LARGE SCALE GENOMIC DNA]</scope>
    <source>
        <strain evidence="2">232</strain>
        <tissue evidence="2">Head and thorax</tissue>
    </source>
</reference>
<evidence type="ECO:0000256" key="1">
    <source>
        <dbReference type="SAM" id="MobiDB-lite"/>
    </source>
</evidence>
<proteinExistence type="predicted"/>
<dbReference type="Proteomes" id="UP001607303">
    <property type="component" value="Unassembled WGS sequence"/>
</dbReference>
<dbReference type="AlphaFoldDB" id="A0ABD2AS91"/>
<sequence length="123" mass="14040">MYGVYTKQVFKTKYANEAKSISPVANRQRRAAWKGKEFFRGIRNATVNRPVSSLSPNGLTYIPITRIKTGNEAGNGALGALLRRVVEEEEEEEKEEEEKEEEEEEEEDVKRRVDGGDEYAGER</sequence>
<feature type="compositionally biased region" description="Acidic residues" evidence="1">
    <location>
        <begin position="87"/>
        <end position="107"/>
    </location>
</feature>
<keyword evidence="3" id="KW-1185">Reference proteome</keyword>
<organism evidence="2 3">
    <name type="scientific">Vespula maculifrons</name>
    <name type="common">Eastern yellow jacket</name>
    <name type="synonym">Wasp</name>
    <dbReference type="NCBI Taxonomy" id="7453"/>
    <lineage>
        <taxon>Eukaryota</taxon>
        <taxon>Metazoa</taxon>
        <taxon>Ecdysozoa</taxon>
        <taxon>Arthropoda</taxon>
        <taxon>Hexapoda</taxon>
        <taxon>Insecta</taxon>
        <taxon>Pterygota</taxon>
        <taxon>Neoptera</taxon>
        <taxon>Endopterygota</taxon>
        <taxon>Hymenoptera</taxon>
        <taxon>Apocrita</taxon>
        <taxon>Aculeata</taxon>
        <taxon>Vespoidea</taxon>
        <taxon>Vespidae</taxon>
        <taxon>Vespinae</taxon>
        <taxon>Vespula</taxon>
    </lineage>
</organism>
<dbReference type="EMBL" id="JAYRBN010000114">
    <property type="protein sequence ID" value="KAL2723466.1"/>
    <property type="molecule type" value="Genomic_DNA"/>
</dbReference>
<gene>
    <name evidence="2" type="ORF">V1477_019317</name>
</gene>
<comment type="caution">
    <text evidence="2">The sequence shown here is derived from an EMBL/GenBank/DDBJ whole genome shotgun (WGS) entry which is preliminary data.</text>
</comment>
<evidence type="ECO:0000313" key="2">
    <source>
        <dbReference type="EMBL" id="KAL2723466.1"/>
    </source>
</evidence>